<dbReference type="OMA" id="LAFFAKW"/>
<dbReference type="Gramene" id="TraesCS3B02G542900.1">
    <property type="protein sequence ID" value="TraesCS3B02G542900.1.cds1"/>
    <property type="gene ID" value="TraesCS3B02G542900"/>
</dbReference>
<dbReference type="EnsemblPlants" id="TraesCS3B02G542900.1">
    <property type="protein sequence ID" value="TraesCS3B02G542900.1.cds1"/>
    <property type="gene ID" value="TraesCS3B02G542900"/>
</dbReference>
<evidence type="ECO:0000256" key="1">
    <source>
        <dbReference type="SAM" id="Phobius"/>
    </source>
</evidence>
<keyword evidence="3" id="KW-1185">Reference proteome</keyword>
<sequence length="106" mass="12094">MLSRETLLWTNFLNKYPAPLSRSPILHSNSDNCSSLQTTAFFLWNALETRDCLGISICFDTRWSVDSRRDAETSLALANSMTILQSAGAFFVAFLKWFLAFFAKWV</sequence>
<dbReference type="AlphaFoldDB" id="A0A3B6G0S1"/>
<evidence type="ECO:0000313" key="2">
    <source>
        <dbReference type="EnsemblPlants" id="TraesCS3B02G542900.1.cds1"/>
    </source>
</evidence>
<keyword evidence="1" id="KW-0472">Membrane</keyword>
<reference evidence="2" key="1">
    <citation type="submission" date="2018-08" db="EMBL/GenBank/DDBJ databases">
        <authorList>
            <person name="Rossello M."/>
        </authorList>
    </citation>
    <scope>NUCLEOTIDE SEQUENCE [LARGE SCALE GENOMIC DNA]</scope>
    <source>
        <strain evidence="2">cv. Chinese Spring</strain>
    </source>
</reference>
<dbReference type="Gramene" id="TraesMAC3B03G01769160.1">
    <property type="protein sequence ID" value="TraesMAC3B03G01769160.1.CDS1"/>
    <property type="gene ID" value="TraesMAC3B03G01769160"/>
</dbReference>
<name>A0A3B6G0S1_WHEAT</name>
<keyword evidence="1" id="KW-0812">Transmembrane</keyword>
<dbReference type="OrthoDB" id="664526at2759"/>
<dbReference type="Gramene" id="TraesNOR3B03G01794020.1">
    <property type="protein sequence ID" value="TraesNOR3B03G01794020.1.CDS1"/>
    <property type="gene ID" value="TraesNOR3B03G01794020"/>
</dbReference>
<organism evidence="2">
    <name type="scientific">Triticum aestivum</name>
    <name type="common">Wheat</name>
    <dbReference type="NCBI Taxonomy" id="4565"/>
    <lineage>
        <taxon>Eukaryota</taxon>
        <taxon>Viridiplantae</taxon>
        <taxon>Streptophyta</taxon>
        <taxon>Embryophyta</taxon>
        <taxon>Tracheophyta</taxon>
        <taxon>Spermatophyta</taxon>
        <taxon>Magnoliopsida</taxon>
        <taxon>Liliopsida</taxon>
        <taxon>Poales</taxon>
        <taxon>Poaceae</taxon>
        <taxon>BOP clade</taxon>
        <taxon>Pooideae</taxon>
        <taxon>Triticodae</taxon>
        <taxon>Triticeae</taxon>
        <taxon>Triticinae</taxon>
        <taxon>Triticum</taxon>
    </lineage>
</organism>
<dbReference type="Gramene" id="TraesLDM3B03G01767380.1">
    <property type="protein sequence ID" value="TraesLDM3B03G01767380.1.CDS1"/>
    <property type="gene ID" value="TraesLDM3B03G01767380"/>
</dbReference>
<dbReference type="Gramene" id="TraesCS3B03G1350100.1">
    <property type="protein sequence ID" value="TraesCS3B03G1350100.1.CDS1"/>
    <property type="gene ID" value="TraesCS3B03G1350100"/>
</dbReference>
<dbReference type="Gramene" id="TraesLAC3B03G01710670.1">
    <property type="protein sequence ID" value="TraesLAC3B03G01710670.1.CDS1"/>
    <property type="gene ID" value="TraesLAC3B03G01710670"/>
</dbReference>
<dbReference type="Gramene" id="TraesPARA_EIv1.0_0915300.1">
    <property type="protein sequence ID" value="TraesPARA_EIv1.0_0915300.1.CDS1"/>
    <property type="gene ID" value="TraesPARA_EIv1.0_0915300"/>
</dbReference>
<reference evidence="2" key="2">
    <citation type="submission" date="2018-10" db="UniProtKB">
        <authorList>
            <consortium name="EnsemblPlants"/>
        </authorList>
    </citation>
    <scope>IDENTIFICATION</scope>
</reference>
<protein>
    <submittedName>
        <fullName evidence="2">Uncharacterized protein</fullName>
    </submittedName>
</protein>
<feature type="transmembrane region" description="Helical" evidence="1">
    <location>
        <begin position="83"/>
        <end position="103"/>
    </location>
</feature>
<dbReference type="Gramene" id="TraesRN3A0101174200.1">
    <property type="protein sequence ID" value="TraesRN3A0101174200.1"/>
    <property type="gene ID" value="TraesRN3A0101174200"/>
</dbReference>
<dbReference type="Proteomes" id="UP000019116">
    <property type="component" value="Chromosome 3B"/>
</dbReference>
<accession>A0A3B6G0S1</accession>
<keyword evidence="1" id="KW-1133">Transmembrane helix</keyword>
<proteinExistence type="predicted"/>
<evidence type="ECO:0000313" key="3">
    <source>
        <dbReference type="Proteomes" id="UP000019116"/>
    </source>
</evidence>